<accession>A0A183HHE8</accession>
<evidence type="ECO:0000313" key="4">
    <source>
        <dbReference type="WBParaSite" id="OFLC_0000690901-mRNA-1"/>
    </source>
</evidence>
<reference evidence="2 3" key="2">
    <citation type="submission" date="2018-11" db="EMBL/GenBank/DDBJ databases">
        <authorList>
            <consortium name="Pathogen Informatics"/>
        </authorList>
    </citation>
    <scope>NUCLEOTIDE SEQUENCE [LARGE SCALE GENOMIC DNA]</scope>
</reference>
<name>A0A183HHE8_9BILA</name>
<organism evidence="4">
    <name type="scientific">Onchocerca flexuosa</name>
    <dbReference type="NCBI Taxonomy" id="387005"/>
    <lineage>
        <taxon>Eukaryota</taxon>
        <taxon>Metazoa</taxon>
        <taxon>Ecdysozoa</taxon>
        <taxon>Nematoda</taxon>
        <taxon>Chromadorea</taxon>
        <taxon>Rhabditida</taxon>
        <taxon>Spirurina</taxon>
        <taxon>Spiruromorpha</taxon>
        <taxon>Filarioidea</taxon>
        <taxon>Onchocercidae</taxon>
        <taxon>Onchocerca</taxon>
    </lineage>
</organism>
<reference evidence="4" key="1">
    <citation type="submission" date="2016-06" db="UniProtKB">
        <authorList>
            <consortium name="WormBaseParasite"/>
        </authorList>
    </citation>
    <scope>IDENTIFICATION</scope>
</reference>
<evidence type="ECO:0000259" key="1">
    <source>
        <dbReference type="PROSITE" id="PS50836"/>
    </source>
</evidence>
<evidence type="ECO:0000313" key="3">
    <source>
        <dbReference type="Proteomes" id="UP000267606"/>
    </source>
</evidence>
<dbReference type="EMBL" id="UZAJ01006865">
    <property type="protein sequence ID" value="VDO48377.1"/>
    <property type="molecule type" value="Genomic_DNA"/>
</dbReference>
<sequence length="193" mass="21875">VYSRVKCTQCYRPACACIHGYARIDDRCVYWAECPRENRRISHDRQHNLSSMSQSPATSISTTAKYSNETESFIVSSNNEGTKIHELNLTDSEVVVSDIKVQSKNISKAKFPSSLESDSDVIGDVCYGDWRWPPGCRDCDYRIAWNYLDDTDEIEFSIETRAPSNWWTGVGFSPTGTMVGFLLIITTHNQIIP</sequence>
<dbReference type="PROSITE" id="PS50836">
    <property type="entry name" value="DOMON"/>
    <property type="match status" value="1"/>
</dbReference>
<dbReference type="AlphaFoldDB" id="A0A183HHE8"/>
<dbReference type="STRING" id="387005.A0A183HHE8"/>
<dbReference type="WBParaSite" id="OFLC_0000690901-mRNA-1">
    <property type="protein sequence ID" value="OFLC_0000690901-mRNA-1"/>
    <property type="gene ID" value="OFLC_0000690901"/>
</dbReference>
<protein>
    <submittedName>
        <fullName evidence="4">DOMON domain-containing protein</fullName>
    </submittedName>
</protein>
<feature type="domain" description="DOMON" evidence="1">
    <location>
        <begin position="139"/>
        <end position="193"/>
    </location>
</feature>
<evidence type="ECO:0000313" key="2">
    <source>
        <dbReference type="EMBL" id="VDO48377.1"/>
    </source>
</evidence>
<dbReference type="Proteomes" id="UP000267606">
    <property type="component" value="Unassembled WGS sequence"/>
</dbReference>
<proteinExistence type="predicted"/>
<dbReference type="InterPro" id="IPR005018">
    <property type="entry name" value="DOMON_domain"/>
</dbReference>
<keyword evidence="3" id="KW-1185">Reference proteome</keyword>
<dbReference type="Pfam" id="PF03351">
    <property type="entry name" value="DOMON"/>
    <property type="match status" value="1"/>
</dbReference>
<gene>
    <name evidence="2" type="ORF">OFLC_LOCUS6907</name>
</gene>